<keyword evidence="1" id="KW-1133">Transmembrane helix</keyword>
<evidence type="ECO:0000256" key="1">
    <source>
        <dbReference type="SAM" id="Phobius"/>
    </source>
</evidence>
<accession>A0A800N8T1</accession>
<dbReference type="RefSeq" id="WP_159346671.1">
    <property type="nucleotide sequence ID" value="NZ_JBALOT010000033.1"/>
</dbReference>
<keyword evidence="1" id="KW-0472">Membrane</keyword>
<evidence type="ECO:0000313" key="3">
    <source>
        <dbReference type="Proteomes" id="UP000465778"/>
    </source>
</evidence>
<feature type="transmembrane region" description="Helical" evidence="1">
    <location>
        <begin position="21"/>
        <end position="44"/>
    </location>
</feature>
<protein>
    <submittedName>
        <fullName evidence="2">Uncharacterized protein</fullName>
    </submittedName>
</protein>
<name>A0A800N8T1_CYTFI</name>
<evidence type="ECO:0000313" key="2">
    <source>
        <dbReference type="EMBL" id="KAF0821889.1"/>
    </source>
</evidence>
<dbReference type="Proteomes" id="UP000465778">
    <property type="component" value="Unassembled WGS sequence"/>
</dbReference>
<organism evidence="2 3">
    <name type="scientific">Cytobacillus firmus</name>
    <name type="common">Bacillus firmus</name>
    <dbReference type="NCBI Taxonomy" id="1399"/>
    <lineage>
        <taxon>Bacteria</taxon>
        <taxon>Bacillati</taxon>
        <taxon>Bacillota</taxon>
        <taxon>Bacilli</taxon>
        <taxon>Bacillales</taxon>
        <taxon>Bacillaceae</taxon>
        <taxon>Cytobacillus</taxon>
    </lineage>
</organism>
<comment type="caution">
    <text evidence="2">The sequence shown here is derived from an EMBL/GenBank/DDBJ whole genome shotgun (WGS) entry which is preliminary data.</text>
</comment>
<dbReference type="OrthoDB" id="2918123at2"/>
<keyword evidence="1" id="KW-0812">Transmembrane</keyword>
<gene>
    <name evidence="2" type="ORF">KIS1582_4326</name>
</gene>
<sequence>MADKEEKKKDTYNKSKTYDDGCAPGCIDLFLLPIQVLIAGYQIINLF</sequence>
<dbReference type="EMBL" id="VDEM01000077">
    <property type="protein sequence ID" value="KAF0821889.1"/>
    <property type="molecule type" value="Genomic_DNA"/>
</dbReference>
<reference evidence="2 3" key="1">
    <citation type="journal article" date="2020" name="G3 (Bethesda)">
        <title>Whole Genome Sequencing and Comparative Genomics of Two Nematicidal Bacillus Strains Reveals a Wide Range of Possible Virulence Factors.</title>
        <authorList>
            <person name="Susic N."/>
            <person name="Janezic S."/>
            <person name="Rupnik M."/>
            <person name="Geric Stare B."/>
        </authorList>
    </citation>
    <scope>NUCLEOTIDE SEQUENCE [LARGE SCALE GENOMIC DNA]</scope>
    <source>
        <strain evidence="2 3">I-1582</strain>
    </source>
</reference>
<dbReference type="AlphaFoldDB" id="A0A800N8T1"/>
<proteinExistence type="predicted"/>